<dbReference type="AlphaFoldDB" id="A0A0R3D6L5"/>
<proteinExistence type="predicted"/>
<dbReference type="Proteomes" id="UP000051936">
    <property type="component" value="Unassembled WGS sequence"/>
</dbReference>
<evidence type="ECO:0000313" key="1">
    <source>
        <dbReference type="EMBL" id="KRQ03276.1"/>
    </source>
</evidence>
<dbReference type="OrthoDB" id="9806994at2"/>
<reference evidence="1 2" key="1">
    <citation type="submission" date="2015-09" db="EMBL/GenBank/DDBJ databases">
        <title>Draft Genome Sequence of Bradyrhizobium manausense Strain BR 3351T, a Novel Symbiotic Nitrogen-Fixing Alphaproteobacterium Isolated from Brazilian Amazon Rain Forest.</title>
        <authorList>
            <person name="De Araujo J.L."/>
            <person name="Zilli J.E."/>
        </authorList>
    </citation>
    <scope>NUCLEOTIDE SEQUENCE [LARGE SCALE GENOMIC DNA]</scope>
    <source>
        <strain evidence="1 2">BR3351</strain>
    </source>
</reference>
<accession>A0A0R3D6L5</accession>
<evidence type="ECO:0008006" key="3">
    <source>
        <dbReference type="Google" id="ProtNLM"/>
    </source>
</evidence>
<evidence type="ECO:0000313" key="2">
    <source>
        <dbReference type="Proteomes" id="UP000051936"/>
    </source>
</evidence>
<dbReference type="STRING" id="989370.AOQ71_31605"/>
<name>A0A0R3D6L5_9BRAD</name>
<keyword evidence="2" id="KW-1185">Reference proteome</keyword>
<protein>
    <recommendedName>
        <fullName evidence="3">Helix-turn-helix domain-containing protein</fullName>
    </recommendedName>
</protein>
<dbReference type="RefSeq" id="WP_057755355.1">
    <property type="nucleotide sequence ID" value="NZ_LJYG01000108.1"/>
</dbReference>
<gene>
    <name evidence="1" type="ORF">AOQ71_31605</name>
</gene>
<dbReference type="EMBL" id="LJYG01000108">
    <property type="protein sequence ID" value="KRQ03276.1"/>
    <property type="molecule type" value="Genomic_DNA"/>
</dbReference>
<organism evidence="1 2">
    <name type="scientific">Bradyrhizobium manausense</name>
    <dbReference type="NCBI Taxonomy" id="989370"/>
    <lineage>
        <taxon>Bacteria</taxon>
        <taxon>Pseudomonadati</taxon>
        <taxon>Pseudomonadota</taxon>
        <taxon>Alphaproteobacteria</taxon>
        <taxon>Hyphomicrobiales</taxon>
        <taxon>Nitrobacteraceae</taxon>
        <taxon>Bradyrhizobium</taxon>
    </lineage>
</organism>
<comment type="caution">
    <text evidence="1">The sequence shown here is derived from an EMBL/GenBank/DDBJ whole genome shotgun (WGS) entry which is preliminary data.</text>
</comment>
<sequence>MLTKQEAASYLSLRHFAMTAHALAEHAKRGNGPAHSVVNGYLYYSRDDLDEWAQMRRKCVERR</sequence>